<dbReference type="Pfam" id="PF13671">
    <property type="entry name" value="AAA_33"/>
    <property type="match status" value="1"/>
</dbReference>
<dbReference type="InterPro" id="IPR011009">
    <property type="entry name" value="Kinase-like_dom_sf"/>
</dbReference>
<accession>A0A2S2BT81</accession>
<dbReference type="AlphaFoldDB" id="A0A2S2BT81"/>
<dbReference type="PANTHER" id="PTHR43883">
    <property type="entry name" value="SLR0207 PROTEIN"/>
    <property type="match status" value="1"/>
</dbReference>
<sequence length="485" mass="53691">MGITVRETHTAYVVMVDDVVYKAKKPIRTAFLDFSTADKRRSACDREVELNRRLCPDVYLGVAELADPTGGPAEPLVKMRRMPDNRRLATIVVRGDESPAQLDEIADVIARFHERGVRGRDIDEDATRDAVAARWRANVTEAMGYQPRALAKVEVDEIDRRARQYLAGREPVFTERIECGRIVDGHADLLADDIFCLPDGPRILDCLDFDDHLRHIDGLDDAACLAMDLEYLGRAELAEAFVRRYCACAADDPPPTLIDHYVAYRAFMRAKVACLRYTQGSTEALVDARGHTQLALRHLRSGAVRLALIGGLPGTGKSTLSRAVAERVGATVLSSDLVRKELAGVGPHVSCADEYGHGLYSGSMTEDTYTELLRRAARLLSRGCSVVLDASWTDPRLRQWATSTARKEHSDLVEIECVAPRSVAVERIRTRPHGNSDATAEIYDAMAQRITHPPLATPIDTNTDLGDAVDAVRALWDATEGWRNY</sequence>
<proteinExistence type="predicted"/>
<dbReference type="InterPro" id="IPR027417">
    <property type="entry name" value="P-loop_NTPase"/>
</dbReference>
<evidence type="ECO:0000313" key="1">
    <source>
        <dbReference type="EMBL" id="AWK71792.1"/>
    </source>
</evidence>
<dbReference type="PANTHER" id="PTHR43883:SF1">
    <property type="entry name" value="GLUCONOKINASE"/>
    <property type="match status" value="1"/>
</dbReference>
<dbReference type="Proteomes" id="UP000245711">
    <property type="component" value="Chromosome"/>
</dbReference>
<evidence type="ECO:0000313" key="2">
    <source>
        <dbReference type="Proteomes" id="UP000245711"/>
    </source>
</evidence>
<dbReference type="SUPFAM" id="SSF52540">
    <property type="entry name" value="P-loop containing nucleoside triphosphate hydrolases"/>
    <property type="match status" value="1"/>
</dbReference>
<dbReference type="RefSeq" id="WP_109328389.1">
    <property type="nucleotide sequence ID" value="NZ_CP021354.1"/>
</dbReference>
<name>A0A2S2BT81_9NOCA</name>
<dbReference type="KEGG" id="roz:CBI38_09495"/>
<dbReference type="Gene3D" id="3.40.50.300">
    <property type="entry name" value="P-loop containing nucleotide triphosphate hydrolases"/>
    <property type="match status" value="1"/>
</dbReference>
<gene>
    <name evidence="1" type="ORF">CBI38_09495</name>
</gene>
<dbReference type="OrthoDB" id="9810277at2"/>
<organism evidence="1 2">
    <name type="scientific">Rhodococcus oxybenzonivorans</name>
    <dbReference type="NCBI Taxonomy" id="1990687"/>
    <lineage>
        <taxon>Bacteria</taxon>
        <taxon>Bacillati</taxon>
        <taxon>Actinomycetota</taxon>
        <taxon>Actinomycetes</taxon>
        <taxon>Mycobacteriales</taxon>
        <taxon>Nocardiaceae</taxon>
        <taxon>Rhodococcus</taxon>
    </lineage>
</organism>
<reference evidence="1 2" key="1">
    <citation type="submission" date="2017-05" db="EMBL/GenBank/DDBJ databases">
        <title>Isolation of Rhodococcus sp. S2-17 biodegrading of BP-3.</title>
        <authorList>
            <person name="Lee Y."/>
            <person name="Kim K.H."/>
            <person name="Chun B.H."/>
            <person name="Jung H.S."/>
            <person name="Jeon C.O."/>
        </authorList>
    </citation>
    <scope>NUCLEOTIDE SEQUENCE [LARGE SCALE GENOMIC DNA]</scope>
    <source>
        <strain evidence="1 2">S2-17</strain>
    </source>
</reference>
<protein>
    <submittedName>
        <fullName evidence="1">AAA family ATPase</fullName>
    </submittedName>
</protein>
<keyword evidence="2" id="KW-1185">Reference proteome</keyword>
<dbReference type="EMBL" id="CP021354">
    <property type="protein sequence ID" value="AWK71792.1"/>
    <property type="molecule type" value="Genomic_DNA"/>
</dbReference>
<dbReference type="SUPFAM" id="SSF56112">
    <property type="entry name" value="Protein kinase-like (PK-like)"/>
    <property type="match status" value="1"/>
</dbReference>
<dbReference type="InterPro" id="IPR052732">
    <property type="entry name" value="Cell-binding_unc_protein"/>
</dbReference>